<feature type="transmembrane region" description="Helical" evidence="2">
    <location>
        <begin position="282"/>
        <end position="299"/>
    </location>
</feature>
<organism evidence="4 5">
    <name type="scientific">Elliptochloris bilobata</name>
    <dbReference type="NCBI Taxonomy" id="381761"/>
    <lineage>
        <taxon>Eukaryota</taxon>
        <taxon>Viridiplantae</taxon>
        <taxon>Chlorophyta</taxon>
        <taxon>core chlorophytes</taxon>
        <taxon>Trebouxiophyceae</taxon>
        <taxon>Trebouxiophyceae incertae sedis</taxon>
        <taxon>Elliptochloris clade</taxon>
        <taxon>Elliptochloris</taxon>
    </lineage>
</organism>
<gene>
    <name evidence="4" type="ORF">WJX81_006743</name>
</gene>
<dbReference type="InterPro" id="IPR053240">
    <property type="entry name" value="VTT_domain"/>
</dbReference>
<name>A0AAW1S4F6_9CHLO</name>
<dbReference type="EMBL" id="JALJOU010000012">
    <property type="protein sequence ID" value="KAK9840814.1"/>
    <property type="molecule type" value="Genomic_DNA"/>
</dbReference>
<sequence>MRRIRTGKGTLLRAAFDKGVEARRRGADTRATATRTEEEEAKVAIREAAADAAHSRPAVEDTRGELEKPSSSSNGAEAKGLGGGSAPKFAALGLVLGIALIGGGGYLFKDQIRGFVDYFIDVVDTWGPLGYLAYGGVYTLLEVLAVPAVPLTMTAGVIFGPVAGSIVVSVAATAAATIAFLIARYAARERVAELAAKSPKFSAIDRVIGRNGLKVVTLLRLSPLLPLALSNYLYGLTSVDLPSYVAGSWLGMLPGTIAYVTAGSYGRALIDGDEASLGGVKGWQVGVAVAVTLVALLYMGRLAQQALDEAEQEEGAPP</sequence>
<feature type="compositionally biased region" description="Basic and acidic residues" evidence="1">
    <location>
        <begin position="41"/>
        <end position="68"/>
    </location>
</feature>
<keyword evidence="2" id="KW-0472">Membrane</keyword>
<feature type="transmembrane region" description="Helical" evidence="2">
    <location>
        <begin position="215"/>
        <end position="234"/>
    </location>
</feature>
<dbReference type="PANTHER" id="PTHR46826:SF1">
    <property type="entry name" value="TVP38_TMEM64 FAMILY MEMBRANE PROTEIN YDJX"/>
    <property type="match status" value="1"/>
</dbReference>
<keyword evidence="2" id="KW-1133">Transmembrane helix</keyword>
<feature type="transmembrane region" description="Helical" evidence="2">
    <location>
        <begin position="128"/>
        <end position="146"/>
    </location>
</feature>
<comment type="caution">
    <text evidence="4">The sequence shown here is derived from an EMBL/GenBank/DDBJ whole genome shotgun (WGS) entry which is preliminary data.</text>
</comment>
<evidence type="ECO:0000313" key="4">
    <source>
        <dbReference type="EMBL" id="KAK9840814.1"/>
    </source>
</evidence>
<feature type="domain" description="VTT" evidence="3">
    <location>
        <begin position="146"/>
        <end position="264"/>
    </location>
</feature>
<evidence type="ECO:0000256" key="2">
    <source>
        <dbReference type="SAM" id="Phobius"/>
    </source>
</evidence>
<dbReference type="AlphaFoldDB" id="A0AAW1S4F6"/>
<dbReference type="Pfam" id="PF09335">
    <property type="entry name" value="VTT_dom"/>
    <property type="match status" value="1"/>
</dbReference>
<evidence type="ECO:0000313" key="5">
    <source>
        <dbReference type="Proteomes" id="UP001445335"/>
    </source>
</evidence>
<keyword evidence="2" id="KW-0812">Transmembrane</keyword>
<evidence type="ECO:0000256" key="1">
    <source>
        <dbReference type="SAM" id="MobiDB-lite"/>
    </source>
</evidence>
<evidence type="ECO:0000259" key="3">
    <source>
        <dbReference type="Pfam" id="PF09335"/>
    </source>
</evidence>
<protein>
    <recommendedName>
        <fullName evidence="3">VTT domain-containing protein</fullName>
    </recommendedName>
</protein>
<proteinExistence type="predicted"/>
<reference evidence="4 5" key="1">
    <citation type="journal article" date="2024" name="Nat. Commun.">
        <title>Phylogenomics reveals the evolutionary origins of lichenization in chlorophyte algae.</title>
        <authorList>
            <person name="Puginier C."/>
            <person name="Libourel C."/>
            <person name="Otte J."/>
            <person name="Skaloud P."/>
            <person name="Haon M."/>
            <person name="Grisel S."/>
            <person name="Petersen M."/>
            <person name="Berrin J.G."/>
            <person name="Delaux P.M."/>
            <person name="Dal Grande F."/>
            <person name="Keller J."/>
        </authorList>
    </citation>
    <scope>NUCLEOTIDE SEQUENCE [LARGE SCALE GENOMIC DNA]</scope>
    <source>
        <strain evidence="4 5">SAG 245.80</strain>
    </source>
</reference>
<keyword evidence="5" id="KW-1185">Reference proteome</keyword>
<feature type="transmembrane region" description="Helical" evidence="2">
    <location>
        <begin position="158"/>
        <end position="183"/>
    </location>
</feature>
<feature type="transmembrane region" description="Helical" evidence="2">
    <location>
        <begin position="89"/>
        <end position="108"/>
    </location>
</feature>
<dbReference type="PANTHER" id="PTHR46826">
    <property type="match status" value="1"/>
</dbReference>
<dbReference type="InterPro" id="IPR032816">
    <property type="entry name" value="VTT_dom"/>
</dbReference>
<accession>A0AAW1S4F6</accession>
<dbReference type="Proteomes" id="UP001445335">
    <property type="component" value="Unassembled WGS sequence"/>
</dbReference>
<feature type="region of interest" description="Disordered" evidence="1">
    <location>
        <begin position="21"/>
        <end position="79"/>
    </location>
</feature>
<feature type="transmembrane region" description="Helical" evidence="2">
    <location>
        <begin position="241"/>
        <end position="262"/>
    </location>
</feature>